<evidence type="ECO:0000256" key="2">
    <source>
        <dbReference type="ARBA" id="ARBA00022475"/>
    </source>
</evidence>
<protein>
    <recommendedName>
        <fullName evidence="10">Ionotropic glutamate receptor C-terminal domain-containing protein</fullName>
    </recommendedName>
</protein>
<evidence type="ECO:0000256" key="1">
    <source>
        <dbReference type="ARBA" id="ARBA00004651"/>
    </source>
</evidence>
<evidence type="ECO:0000313" key="9">
    <source>
        <dbReference type="Proteomes" id="UP000295192"/>
    </source>
</evidence>
<dbReference type="PANTHER" id="PTHR42643">
    <property type="entry name" value="IONOTROPIC RECEPTOR 20A-RELATED"/>
    <property type="match status" value="1"/>
</dbReference>
<keyword evidence="9" id="KW-1185">Reference proteome</keyword>
<keyword evidence="7" id="KW-0325">Glycoprotein</keyword>
<evidence type="ECO:0000256" key="4">
    <source>
        <dbReference type="ARBA" id="ARBA00022989"/>
    </source>
</evidence>
<evidence type="ECO:0000256" key="5">
    <source>
        <dbReference type="ARBA" id="ARBA00023136"/>
    </source>
</evidence>
<feature type="non-terminal residue" evidence="8">
    <location>
        <position position="215"/>
    </location>
</feature>
<sequence>MLLNDRCLRGLLGQCFPMPAQPSRYLKGICMLLCFASIMTTTMYEAYLQAYFTHPPHEMMLRSFEDILNSRYKIAVERGEAVNSLLRNFSLTTTNAHHALVLDDWQEFIRLREAFNDSFIYPVTEVRWFSLKEQQKYFSEPVFYYSEDVCLKHFLLLSLPLRRHLPYRQLFERHILAMQEFGISKLWMANSFNEMARLKVASRKDFSHPDEIEDQ</sequence>
<accession>A0A484ANI2</accession>
<dbReference type="Proteomes" id="UP000295192">
    <property type="component" value="Unassembled WGS sequence"/>
</dbReference>
<organism evidence="8 9">
    <name type="scientific">Drosophila navojoa</name>
    <name type="common">Fruit fly</name>
    <dbReference type="NCBI Taxonomy" id="7232"/>
    <lineage>
        <taxon>Eukaryota</taxon>
        <taxon>Metazoa</taxon>
        <taxon>Ecdysozoa</taxon>
        <taxon>Arthropoda</taxon>
        <taxon>Hexapoda</taxon>
        <taxon>Insecta</taxon>
        <taxon>Pterygota</taxon>
        <taxon>Neoptera</taxon>
        <taxon>Endopterygota</taxon>
        <taxon>Diptera</taxon>
        <taxon>Brachycera</taxon>
        <taxon>Muscomorpha</taxon>
        <taxon>Ephydroidea</taxon>
        <taxon>Drosophilidae</taxon>
        <taxon>Drosophila</taxon>
    </lineage>
</organism>
<dbReference type="InterPro" id="IPR052192">
    <property type="entry name" value="Insect_Ionotropic_Sensory_Rcpt"/>
</dbReference>
<keyword evidence="3" id="KW-0812">Transmembrane</keyword>
<evidence type="ECO:0008006" key="10">
    <source>
        <dbReference type="Google" id="ProtNLM"/>
    </source>
</evidence>
<comment type="caution">
    <text evidence="8">The sequence shown here is derived from an EMBL/GenBank/DDBJ whole genome shotgun (WGS) entry which is preliminary data.</text>
</comment>
<dbReference type="PANTHER" id="PTHR42643:SF41">
    <property type="entry name" value="IONOTROPIC RECEPTOR 20A-RELATED"/>
    <property type="match status" value="1"/>
</dbReference>
<reference evidence="8 9" key="1">
    <citation type="journal article" date="2019" name="J. Hered.">
        <title>An Improved Genome Assembly for Drosophila navojoa, the Basal Species in the mojavensis Cluster.</title>
        <authorList>
            <person name="Vanderlinde T."/>
            <person name="Dupim E.G."/>
            <person name="Nazario-Yepiz N.O."/>
            <person name="Carvalho A.B."/>
        </authorList>
    </citation>
    <scope>NUCLEOTIDE SEQUENCE [LARGE SCALE GENOMIC DNA]</scope>
    <source>
        <strain evidence="8">Navoj_Jal97</strain>
        <tissue evidence="8">Whole organism</tissue>
    </source>
</reference>
<comment type="subcellular location">
    <subcellularLocation>
        <location evidence="1">Cell membrane</location>
        <topology evidence="1">Multi-pass membrane protein</topology>
    </subcellularLocation>
</comment>
<dbReference type="EMBL" id="LSRL02006887">
    <property type="protein sequence ID" value="TDG38254.1"/>
    <property type="molecule type" value="Genomic_DNA"/>
</dbReference>
<keyword evidence="5" id="KW-0472">Membrane</keyword>
<dbReference type="AlphaFoldDB" id="A0A484ANI2"/>
<evidence type="ECO:0000256" key="7">
    <source>
        <dbReference type="ARBA" id="ARBA00023180"/>
    </source>
</evidence>
<evidence type="ECO:0000313" key="8">
    <source>
        <dbReference type="EMBL" id="TDG38254.1"/>
    </source>
</evidence>
<keyword evidence="2" id="KW-1003">Cell membrane</keyword>
<dbReference type="GO" id="GO:0005886">
    <property type="term" value="C:plasma membrane"/>
    <property type="evidence" value="ECO:0007669"/>
    <property type="project" value="UniProtKB-SubCell"/>
</dbReference>
<gene>
    <name evidence="8" type="ORF">AWZ03_015324</name>
</gene>
<evidence type="ECO:0000256" key="6">
    <source>
        <dbReference type="ARBA" id="ARBA00023170"/>
    </source>
</evidence>
<proteinExistence type="predicted"/>
<name>A0A484ANI2_DRONA</name>
<dbReference type="OrthoDB" id="7851868at2759"/>
<keyword evidence="4" id="KW-1133">Transmembrane helix</keyword>
<keyword evidence="6" id="KW-0675">Receptor</keyword>
<evidence type="ECO:0000256" key="3">
    <source>
        <dbReference type="ARBA" id="ARBA00022692"/>
    </source>
</evidence>
<dbReference type="OMA" id="WIAFNEQ"/>